<feature type="region of interest" description="Disordered" evidence="1">
    <location>
        <begin position="40"/>
        <end position="64"/>
    </location>
</feature>
<evidence type="ECO:0000313" key="2">
    <source>
        <dbReference type="EMBL" id="CAA9349222.1"/>
    </source>
</evidence>
<reference evidence="2" key="1">
    <citation type="submission" date="2020-02" db="EMBL/GenBank/DDBJ databases">
        <authorList>
            <person name="Meier V. D."/>
        </authorList>
    </citation>
    <scope>NUCLEOTIDE SEQUENCE</scope>
    <source>
        <strain evidence="2">AVDCRST_MAG68</strain>
    </source>
</reference>
<name>A0A6J4M933_9BACT</name>
<evidence type="ECO:0000256" key="1">
    <source>
        <dbReference type="SAM" id="MobiDB-lite"/>
    </source>
</evidence>
<dbReference type="AlphaFoldDB" id="A0A6J4M933"/>
<protein>
    <submittedName>
        <fullName evidence="2">Uncharacterized protein</fullName>
    </submittedName>
</protein>
<sequence>MAGKDKNDEPRRRVTKTNLLLGAAGLFLFIVGVKRTFRPGEIPAAGDDLPAEQDAREGGGDDGR</sequence>
<feature type="compositionally biased region" description="Basic and acidic residues" evidence="1">
    <location>
        <begin position="53"/>
        <end position="64"/>
    </location>
</feature>
<proteinExistence type="predicted"/>
<organism evidence="2">
    <name type="scientific">uncultured Gemmatimonadota bacterium</name>
    <dbReference type="NCBI Taxonomy" id="203437"/>
    <lineage>
        <taxon>Bacteria</taxon>
        <taxon>Pseudomonadati</taxon>
        <taxon>Gemmatimonadota</taxon>
        <taxon>environmental samples</taxon>
    </lineage>
</organism>
<accession>A0A6J4M933</accession>
<gene>
    <name evidence="2" type="ORF">AVDCRST_MAG68-3490</name>
</gene>
<dbReference type="EMBL" id="CADCTW010000164">
    <property type="protein sequence ID" value="CAA9349222.1"/>
    <property type="molecule type" value="Genomic_DNA"/>
</dbReference>